<evidence type="ECO:0000313" key="2">
    <source>
        <dbReference type="Proteomes" id="UP001062846"/>
    </source>
</evidence>
<dbReference type="EMBL" id="CM046396">
    <property type="protein sequence ID" value="KAI8537726.1"/>
    <property type="molecule type" value="Genomic_DNA"/>
</dbReference>
<accession>A0ACC0MAZ2</accession>
<reference evidence="1" key="1">
    <citation type="submission" date="2022-02" db="EMBL/GenBank/DDBJ databases">
        <title>Plant Genome Project.</title>
        <authorList>
            <person name="Zhang R.-G."/>
        </authorList>
    </citation>
    <scope>NUCLEOTIDE SEQUENCE</scope>
    <source>
        <strain evidence="1">AT1</strain>
    </source>
</reference>
<comment type="caution">
    <text evidence="1">The sequence shown here is derived from an EMBL/GenBank/DDBJ whole genome shotgun (WGS) entry which is preliminary data.</text>
</comment>
<gene>
    <name evidence="1" type="ORF">RHMOL_Rhmol09G0047300</name>
</gene>
<name>A0ACC0MAZ2_RHOML</name>
<evidence type="ECO:0000313" key="1">
    <source>
        <dbReference type="EMBL" id="KAI8537726.1"/>
    </source>
</evidence>
<protein>
    <submittedName>
        <fullName evidence="1">Uncharacterized protein</fullName>
    </submittedName>
</protein>
<proteinExistence type="predicted"/>
<dbReference type="Proteomes" id="UP001062846">
    <property type="component" value="Chromosome 9"/>
</dbReference>
<organism evidence="1 2">
    <name type="scientific">Rhododendron molle</name>
    <name type="common">Chinese azalea</name>
    <name type="synonym">Azalea mollis</name>
    <dbReference type="NCBI Taxonomy" id="49168"/>
    <lineage>
        <taxon>Eukaryota</taxon>
        <taxon>Viridiplantae</taxon>
        <taxon>Streptophyta</taxon>
        <taxon>Embryophyta</taxon>
        <taxon>Tracheophyta</taxon>
        <taxon>Spermatophyta</taxon>
        <taxon>Magnoliopsida</taxon>
        <taxon>eudicotyledons</taxon>
        <taxon>Gunneridae</taxon>
        <taxon>Pentapetalae</taxon>
        <taxon>asterids</taxon>
        <taxon>Ericales</taxon>
        <taxon>Ericaceae</taxon>
        <taxon>Ericoideae</taxon>
        <taxon>Rhodoreae</taxon>
        <taxon>Rhododendron</taxon>
    </lineage>
</organism>
<keyword evidence="2" id="KW-1185">Reference proteome</keyword>
<sequence length="126" mass="14005">METEVINKQERKHDHRGWTPQSTSATSSRDEPPNTDDGDTDWNSNQRNGESSPASLRWHDRLRARGSKYESWAGSPITGHTAPMAVKTPLPITPSADDNTWPRATPRSLILSPPTPANLPRHHLAP</sequence>